<dbReference type="Proteomes" id="UP000238220">
    <property type="component" value="Unassembled WGS sequence"/>
</dbReference>
<dbReference type="PANTHER" id="PTHR21666:SF294">
    <property type="entry name" value="PEPTIDASE M23"/>
    <property type="match status" value="1"/>
</dbReference>
<evidence type="ECO:0000256" key="1">
    <source>
        <dbReference type="SAM" id="SignalP"/>
    </source>
</evidence>
<dbReference type="PANTHER" id="PTHR21666">
    <property type="entry name" value="PEPTIDASE-RELATED"/>
    <property type="match status" value="1"/>
</dbReference>
<dbReference type="GO" id="GO:0004222">
    <property type="term" value="F:metalloendopeptidase activity"/>
    <property type="evidence" value="ECO:0007669"/>
    <property type="project" value="TreeGrafter"/>
</dbReference>
<dbReference type="AlphaFoldDB" id="A0A2S5TJ87"/>
<keyword evidence="4" id="KW-1185">Reference proteome</keyword>
<dbReference type="CDD" id="cd12797">
    <property type="entry name" value="M23_peptidase"/>
    <property type="match status" value="1"/>
</dbReference>
<dbReference type="InterPro" id="IPR016047">
    <property type="entry name" value="M23ase_b-sheet_dom"/>
</dbReference>
<reference evidence="3 4" key="1">
    <citation type="submission" date="2018-02" db="EMBL/GenBank/DDBJ databases">
        <title>Genome sequencing of Solimonas sp. HR-BB.</title>
        <authorList>
            <person name="Lee Y."/>
            <person name="Jeon C.O."/>
        </authorList>
    </citation>
    <scope>NUCLEOTIDE SEQUENCE [LARGE SCALE GENOMIC DNA]</scope>
    <source>
        <strain evidence="3 4">HR-BB</strain>
    </source>
</reference>
<dbReference type="InterPro" id="IPR011055">
    <property type="entry name" value="Dup_hybrid_motif"/>
</dbReference>
<feature type="domain" description="M23ase beta-sheet core" evidence="2">
    <location>
        <begin position="155"/>
        <end position="251"/>
    </location>
</feature>
<feature type="chain" id="PRO_5015515643" evidence="1">
    <location>
        <begin position="19"/>
        <end position="287"/>
    </location>
</feature>
<dbReference type="Pfam" id="PF01551">
    <property type="entry name" value="Peptidase_M23"/>
    <property type="match status" value="1"/>
</dbReference>
<dbReference type="Gene3D" id="2.70.70.10">
    <property type="entry name" value="Glucose Permease (Domain IIA)"/>
    <property type="match status" value="1"/>
</dbReference>
<evidence type="ECO:0000313" key="3">
    <source>
        <dbReference type="EMBL" id="PPE75049.1"/>
    </source>
</evidence>
<evidence type="ECO:0000259" key="2">
    <source>
        <dbReference type="Pfam" id="PF01551"/>
    </source>
</evidence>
<protein>
    <submittedName>
        <fullName evidence="3">M23 family peptidase</fullName>
    </submittedName>
</protein>
<dbReference type="SUPFAM" id="SSF51261">
    <property type="entry name" value="Duplicated hybrid motif"/>
    <property type="match status" value="1"/>
</dbReference>
<dbReference type="EMBL" id="PSNW01000002">
    <property type="protein sequence ID" value="PPE75049.1"/>
    <property type="molecule type" value="Genomic_DNA"/>
</dbReference>
<feature type="signal peptide" evidence="1">
    <location>
        <begin position="1"/>
        <end position="18"/>
    </location>
</feature>
<dbReference type="InterPro" id="IPR050570">
    <property type="entry name" value="Cell_wall_metabolism_enzyme"/>
</dbReference>
<gene>
    <name evidence="3" type="ORF">C3942_05070</name>
</gene>
<proteinExistence type="predicted"/>
<keyword evidence="1" id="KW-0732">Signal</keyword>
<organism evidence="3 4">
    <name type="scientific">Solimonas fluminis</name>
    <dbReference type="NCBI Taxonomy" id="2086571"/>
    <lineage>
        <taxon>Bacteria</taxon>
        <taxon>Pseudomonadati</taxon>
        <taxon>Pseudomonadota</taxon>
        <taxon>Gammaproteobacteria</taxon>
        <taxon>Nevskiales</taxon>
        <taxon>Nevskiaceae</taxon>
        <taxon>Solimonas</taxon>
    </lineage>
</organism>
<comment type="caution">
    <text evidence="3">The sequence shown here is derived from an EMBL/GenBank/DDBJ whole genome shotgun (WGS) entry which is preliminary data.</text>
</comment>
<dbReference type="PROSITE" id="PS51257">
    <property type="entry name" value="PROKAR_LIPOPROTEIN"/>
    <property type="match status" value="1"/>
</dbReference>
<dbReference type="OrthoDB" id="9805070at2"/>
<dbReference type="RefSeq" id="WP_104229275.1">
    <property type="nucleotide sequence ID" value="NZ_PSNW01000002.1"/>
</dbReference>
<name>A0A2S5TJ87_9GAMM</name>
<evidence type="ECO:0000313" key="4">
    <source>
        <dbReference type="Proteomes" id="UP000238220"/>
    </source>
</evidence>
<sequence length="287" mass="30501">MRPRLSCLLLLPVIAACGKETPAPVAAKAALPAIVEPAVRTVKDGDAVRFLFDSPEAYAVTVTVRAQLQGMEADRRLPLTRSSQGAREQALFTLRPVPGGAGGKYRYEWRWQCGDAGGVHDGAQAYLLPLAPGADYELIQGAGGSFSHQGASFNAYDFSAPEGTAVRAARAGVVCATRADSDRGGPTRDYADDANYVAVVHADGTVGWYLHLRQHGVVVEPGEAVAAGQVLGYSGNTGYSSRPHLHFEVYKPLSGYARRSLPVRFDTGAGEPQALEQGRYYQPAAGR</sequence>
<accession>A0A2S5TJ87</accession>